<dbReference type="AlphaFoldDB" id="A0A812W3Z3"/>
<feature type="domain" description="SET" evidence="1">
    <location>
        <begin position="146"/>
        <end position="186"/>
    </location>
</feature>
<name>A0A812W3Z3_SYMPI</name>
<dbReference type="SUPFAM" id="SSF82199">
    <property type="entry name" value="SET domain"/>
    <property type="match status" value="1"/>
</dbReference>
<feature type="non-terminal residue" evidence="2">
    <location>
        <position position="226"/>
    </location>
</feature>
<dbReference type="PANTHER" id="PTHR12197">
    <property type="entry name" value="HISTONE-LYSINE N-METHYLTRANSFERASE SMYD"/>
    <property type="match status" value="1"/>
</dbReference>
<dbReference type="InterPro" id="IPR046341">
    <property type="entry name" value="SET_dom_sf"/>
</dbReference>
<protein>
    <submittedName>
        <fullName evidence="2">SET5 protein</fullName>
    </submittedName>
</protein>
<dbReference type="GO" id="GO:0005634">
    <property type="term" value="C:nucleus"/>
    <property type="evidence" value="ECO:0007669"/>
    <property type="project" value="TreeGrafter"/>
</dbReference>
<dbReference type="PANTHER" id="PTHR12197:SF251">
    <property type="entry name" value="EG:BACR7C10.4 PROTEIN"/>
    <property type="match status" value="1"/>
</dbReference>
<dbReference type="EMBL" id="CAJNIZ010043358">
    <property type="protein sequence ID" value="CAE7658055.1"/>
    <property type="molecule type" value="Genomic_DNA"/>
</dbReference>
<reference evidence="2" key="1">
    <citation type="submission" date="2021-02" db="EMBL/GenBank/DDBJ databases">
        <authorList>
            <person name="Dougan E. K."/>
            <person name="Rhodes N."/>
            <person name="Thang M."/>
            <person name="Chan C."/>
        </authorList>
    </citation>
    <scope>NUCLEOTIDE SEQUENCE</scope>
</reference>
<dbReference type="InterPro" id="IPR050869">
    <property type="entry name" value="H3K4_H4K5_MeTrfase"/>
</dbReference>
<proteinExistence type="predicted"/>
<gene>
    <name evidence="2" type="primary">SET5</name>
    <name evidence="2" type="ORF">SPIL2461_LOCUS17746</name>
</gene>
<dbReference type="InterPro" id="IPR001214">
    <property type="entry name" value="SET_dom"/>
</dbReference>
<evidence type="ECO:0000313" key="3">
    <source>
        <dbReference type="Proteomes" id="UP000649617"/>
    </source>
</evidence>
<accession>A0A812W3Z3</accession>
<dbReference type="OrthoDB" id="265717at2759"/>
<sequence>ELLVAWRHWQKQKSPNSCVGLEAFGRCLAEVASTARTAHEVVGLDSQSALAAALKPFDRLQGPPRGASVTLHGTSPAEVAAELAGAKEFRSRLEAAVGTESAATLLREETIEALAGKLVLNAASFAVPFREGSPPLRAAGVFVLLSTMNHSCAPSVRLETSEDTGSEVSMLTTRDLEAGEPLTLAYVEPDWPGNERRHQLSSHWFFDCDCPRCEAEGRIEEALCAG</sequence>
<comment type="caution">
    <text evidence="2">The sequence shown here is derived from an EMBL/GenBank/DDBJ whole genome shotgun (WGS) entry which is preliminary data.</text>
</comment>
<dbReference type="Pfam" id="PF00856">
    <property type="entry name" value="SET"/>
    <property type="match status" value="1"/>
</dbReference>
<dbReference type="Gene3D" id="2.170.270.10">
    <property type="entry name" value="SET domain"/>
    <property type="match status" value="1"/>
</dbReference>
<evidence type="ECO:0000313" key="2">
    <source>
        <dbReference type="EMBL" id="CAE7658055.1"/>
    </source>
</evidence>
<dbReference type="CDD" id="cd20071">
    <property type="entry name" value="SET_SMYD"/>
    <property type="match status" value="1"/>
</dbReference>
<evidence type="ECO:0000259" key="1">
    <source>
        <dbReference type="Pfam" id="PF00856"/>
    </source>
</evidence>
<dbReference type="Proteomes" id="UP000649617">
    <property type="component" value="Unassembled WGS sequence"/>
</dbReference>
<organism evidence="2 3">
    <name type="scientific">Symbiodinium pilosum</name>
    <name type="common">Dinoflagellate</name>
    <dbReference type="NCBI Taxonomy" id="2952"/>
    <lineage>
        <taxon>Eukaryota</taxon>
        <taxon>Sar</taxon>
        <taxon>Alveolata</taxon>
        <taxon>Dinophyceae</taxon>
        <taxon>Suessiales</taxon>
        <taxon>Symbiodiniaceae</taxon>
        <taxon>Symbiodinium</taxon>
    </lineage>
</organism>
<keyword evidence="3" id="KW-1185">Reference proteome</keyword>